<reference evidence="2" key="1">
    <citation type="submission" date="2013-09" db="EMBL/GenBank/DDBJ databases">
        <title>Corchorus olitorius genome sequencing.</title>
        <authorList>
            <person name="Alam M."/>
            <person name="Haque M.S."/>
            <person name="Islam M.S."/>
            <person name="Emdad E.M."/>
            <person name="Islam M.M."/>
            <person name="Ahmed B."/>
            <person name="Halim A."/>
            <person name="Hossen Q.M.M."/>
            <person name="Hossain M.Z."/>
            <person name="Ahmed R."/>
            <person name="Khan M.M."/>
            <person name="Islam R."/>
            <person name="Rashid M.M."/>
            <person name="Khan S.A."/>
            <person name="Rahman M.S."/>
            <person name="Alam M."/>
            <person name="Yahiya A.S."/>
            <person name="Khan M.S."/>
            <person name="Azam M.S."/>
            <person name="Haque T."/>
            <person name="Lashkar M.Z.H."/>
            <person name="Akhand A.I."/>
            <person name="Morshed G."/>
            <person name="Roy S."/>
            <person name="Uddin K.S."/>
            <person name="Rabeya T."/>
            <person name="Hossain A.S."/>
            <person name="Chowdhury A."/>
            <person name="Snigdha A.R."/>
            <person name="Mortoza M.S."/>
            <person name="Matin S.A."/>
            <person name="Hoque S.M.E."/>
            <person name="Islam M.K."/>
            <person name="Roy D.K."/>
            <person name="Haider R."/>
            <person name="Moosa M.M."/>
            <person name="Elias S.M."/>
            <person name="Hasan A.M."/>
            <person name="Jahan S."/>
            <person name="Shafiuddin M."/>
            <person name="Mahmood N."/>
            <person name="Shommy N.S."/>
        </authorList>
    </citation>
    <scope>NUCLEOTIDE SEQUENCE [LARGE SCALE GENOMIC DNA]</scope>
    <source>
        <strain evidence="2">cv. O-4</strain>
    </source>
</reference>
<dbReference type="EMBL" id="AWUE01021938">
    <property type="protein sequence ID" value="OMO60212.1"/>
    <property type="molecule type" value="Genomic_DNA"/>
</dbReference>
<keyword evidence="2" id="KW-1185">Reference proteome</keyword>
<accession>A0A1R3GQ58</accession>
<evidence type="ECO:0000313" key="1">
    <source>
        <dbReference type="EMBL" id="OMO60212.1"/>
    </source>
</evidence>
<dbReference type="AlphaFoldDB" id="A0A1R3GQ58"/>
<protein>
    <submittedName>
        <fullName evidence="1">Uncharacterized protein</fullName>
    </submittedName>
</protein>
<name>A0A1R3GQ58_9ROSI</name>
<gene>
    <name evidence="1" type="ORF">COLO4_33900</name>
</gene>
<dbReference type="Proteomes" id="UP000187203">
    <property type="component" value="Unassembled WGS sequence"/>
</dbReference>
<comment type="caution">
    <text evidence="1">The sequence shown here is derived from an EMBL/GenBank/DDBJ whole genome shotgun (WGS) entry which is preliminary data.</text>
</comment>
<organism evidence="1 2">
    <name type="scientific">Corchorus olitorius</name>
    <dbReference type="NCBI Taxonomy" id="93759"/>
    <lineage>
        <taxon>Eukaryota</taxon>
        <taxon>Viridiplantae</taxon>
        <taxon>Streptophyta</taxon>
        <taxon>Embryophyta</taxon>
        <taxon>Tracheophyta</taxon>
        <taxon>Spermatophyta</taxon>
        <taxon>Magnoliopsida</taxon>
        <taxon>eudicotyledons</taxon>
        <taxon>Gunneridae</taxon>
        <taxon>Pentapetalae</taxon>
        <taxon>rosids</taxon>
        <taxon>malvids</taxon>
        <taxon>Malvales</taxon>
        <taxon>Malvaceae</taxon>
        <taxon>Grewioideae</taxon>
        <taxon>Apeibeae</taxon>
        <taxon>Corchorus</taxon>
    </lineage>
</organism>
<evidence type="ECO:0000313" key="2">
    <source>
        <dbReference type="Proteomes" id="UP000187203"/>
    </source>
</evidence>
<proteinExistence type="predicted"/>
<sequence>MQSKSVLITNFTMNGEADFSFGCHNCSSDECRLKDIEAYLRYSGTECAFSSISIESFELVAIEEKRINVKFGSSNETATMDLLFGLILEIGGRRLILNTTANCPPHPEEEIRKWWK</sequence>